<evidence type="ECO:0000313" key="2">
    <source>
        <dbReference type="EMBL" id="OQD43425.1"/>
    </source>
</evidence>
<dbReference type="Proteomes" id="UP000191680">
    <property type="component" value="Unassembled WGS sequence"/>
</dbReference>
<evidence type="ECO:0000256" key="1">
    <source>
        <dbReference type="SAM" id="MobiDB-lite"/>
    </source>
</evidence>
<accession>A0A1V6LTB9</accession>
<protein>
    <submittedName>
        <fullName evidence="2">Uncharacterized protein</fullName>
    </submittedName>
</protein>
<dbReference type="EMBL" id="MTBC01000003">
    <property type="protein sequence ID" value="OQD43425.1"/>
    <property type="molecule type" value="Genomic_DNA"/>
</dbReference>
<reference evidence="2 3" key="1">
    <citation type="submission" date="2016-12" db="EMBL/GenBank/DDBJ databases">
        <authorList>
            <person name="Song W.-J."/>
            <person name="Kurnit D.M."/>
        </authorList>
    </citation>
    <scope>NUCLEOTIDE SEQUENCE [LARGE SCALE GENOMIC DNA]</scope>
    <source>
        <strain evidence="2 3">HSG9</strain>
    </source>
</reference>
<name>A0A1V6LTB9_9FLAO</name>
<sequence>MTNQLRQVLLFVFAFIFYIHANAGVYPVDPGKDSIKVLNKKSESLQLLEENVTRNFPELDEHLKDQLTKFSLDYSTKEPEFNEEYLEEHFNRNPKTDTLIAKAYRLFQTVEGLGSFVDKITGKELLKLPIGMRKRDSTGNTVTLAISEVEFTPQHAIIKAFAKLEIPEKGSNNQKKELIFGAENIILTHDGGLAGDMRLVLLGDVGIPINGDQWLITLKGSIDLKKDGAFSEDSYIEFNCDGLKQIGLKGEVRVSRELLKPLNQDGTQKCSNMGEVGLPEPSSSQMDCYVGTTFNIQTSGWNDIFLEVDLDPFEVVGLDGWGFYTQNVVLDLSDMRGSTQMRLPNEYNAIYGGADLKLWRGFYAEEISVMLPQGIEDKNESNGRVRFGATNLILDSQGISGTFFGENVLTEGNGAAGEWAFTIEDVSLTLLANNVQGGSMGGNISVPILKQPMDYDGYIHQNGYGLQVSLTEAYSAPVFMGELNLAPNSSVAIDVIDGKVYPYANLTGTMGITGNLDDTPETVEQRTEENKSETTSSETKKEDESGAINFRGIVFEELELQTQPGTKKIQAKKFGFEGNLNLMNFPASISNLNLITPANQVGLEFDLTINLDGSGTGATTKLAILGNTEENGKSWKFNEVKLSAIEINYEKSGISLVGGLEIMKDHPLYGNGFKGLLMANIDKLDFSANGKAIFGSNEFRYWSVDIWTTSNEKTQSNNKLLIDSFVGGISNRMRKVSQNNGFNPEDSVYEPDINTGLGIRAGVQINSQNSGTFSGKAYLDMEFNVHGGLNRIGFIGEGAFMGDSNYVQETADPAALAETFKVVNEKFESNLVHVNQLKDDGNYMEASKETIPLSSVAGSGKVGVYVGIEKDFVNDTFDGEFELYIDLPGLRGGGEDNLAGYAKIHTSPTDWYVYIGTPQKRISLIFDVKMTEIEVGGYFMTGTQLPSQLDPHPRVVQILGRDMLNNNRQENQLQAGRGFAFGLNFAYRKSFTGGLFYASIEAGAGFDVMHAFYPDAQCLGRPGPVGSNGWYSMGQVYAYIYGEFGIDVNLLFVKGKFKIGEAGIAAMLRGQFPNPVYIQGYVGMYYNILGGLVKGRMRLKVEMGEECQLSNVAEGVGVPIISDVQPNNGADDVSVFAAPQAVFNYAINEEVTVDLEEGQKTFRIHLDTFKVMHQGQEIDGTTEWNDAKDAITFKPEETLPSQDDIKVLVEVSFEERVNGAFRPLLENGSPVKESKEITFQTDEAPDHIPLENIEYIYPVVDQGQFYPEEYKTGYLKMITTQDYLFQGEYEMRAEFIANGQGIRTDLSYDRANKLVFFDIPDMDLESDYEISIIAFPPGANIETEIVVEETEVYSEEDAGDTAWYNPDSDTQESKNVGSSVVVSNKKAANVTISNGAPKPILTYNFQTSQHPSFGDKISDLEITNNITNYIVADVHSLSIKVANYEYLDALEIFGGRYTNSQPLVYAQAKLTDNYFNNVIEPLVYNEYPLNGNIYVDRGEQSEEVLGVPPVRSFYISTNYIANLEENPNSSWVKNRIPFVYNLPMQYKIDFAHFRNTIANRYEPGSAGYNQYSYLMQVFPAMPFGTYKAELIYRTPGNRYQKGYTIRYKND</sequence>
<dbReference type="RefSeq" id="WP_080318515.1">
    <property type="nucleotide sequence ID" value="NZ_MTBC01000003.1"/>
</dbReference>
<feature type="compositionally biased region" description="Basic and acidic residues" evidence="1">
    <location>
        <begin position="523"/>
        <end position="544"/>
    </location>
</feature>
<proteinExistence type="predicted"/>
<keyword evidence="3" id="KW-1185">Reference proteome</keyword>
<comment type="caution">
    <text evidence="2">The sequence shown here is derived from an EMBL/GenBank/DDBJ whole genome shotgun (WGS) entry which is preliminary data.</text>
</comment>
<organism evidence="2 3">
    <name type="scientific">Croceivirga radicis</name>
    <dbReference type="NCBI Taxonomy" id="1929488"/>
    <lineage>
        <taxon>Bacteria</taxon>
        <taxon>Pseudomonadati</taxon>
        <taxon>Bacteroidota</taxon>
        <taxon>Flavobacteriia</taxon>
        <taxon>Flavobacteriales</taxon>
        <taxon>Flavobacteriaceae</taxon>
        <taxon>Croceivirga</taxon>
    </lineage>
</organism>
<evidence type="ECO:0000313" key="3">
    <source>
        <dbReference type="Proteomes" id="UP000191680"/>
    </source>
</evidence>
<gene>
    <name evidence="2" type="ORF">BUL40_06230</name>
</gene>
<dbReference type="OrthoDB" id="610610at2"/>
<feature type="region of interest" description="Disordered" evidence="1">
    <location>
        <begin position="512"/>
        <end position="544"/>
    </location>
</feature>